<dbReference type="EMBL" id="AFWI01000216">
    <property type="protein sequence ID" value="EGU46818.1"/>
    <property type="molecule type" value="Genomic_DNA"/>
</dbReference>
<dbReference type="KEGG" id="vtu:IX91_24945"/>
<evidence type="ECO:0000313" key="4">
    <source>
        <dbReference type="Proteomes" id="UP000030071"/>
    </source>
</evidence>
<evidence type="ECO:0000313" key="3">
    <source>
        <dbReference type="Proteomes" id="UP000003836"/>
    </source>
</evidence>
<dbReference type="EMBL" id="CP009357">
    <property type="protein sequence ID" value="AIW17318.1"/>
    <property type="molecule type" value="Genomic_DNA"/>
</dbReference>
<protein>
    <submittedName>
        <fullName evidence="1">Uncharacterized protein</fullName>
    </submittedName>
</protein>
<accession>F9TDI7</accession>
<name>F9TDI7_9VIBR</name>
<dbReference type="Proteomes" id="UP000003836">
    <property type="component" value="Unassembled WGS sequence"/>
</dbReference>
<reference evidence="2 3" key="2">
    <citation type="journal article" date="2012" name="Int. J. Syst. Evol. Microbiol.">
        <title>Vibrio caribbeanicus sp. nov., isolated from the marine sponge Scleritoderma cyanea.</title>
        <authorList>
            <person name="Hoffmann M."/>
            <person name="Monday S.R."/>
            <person name="Allard M.W."/>
            <person name="Strain E.A."/>
            <person name="Whittaker P."/>
            <person name="Naum M."/>
            <person name="McCarthy P.J."/>
            <person name="Lopez J.V."/>
            <person name="Fischer M."/>
            <person name="Brown E.W."/>
        </authorList>
    </citation>
    <scope>NUCLEOTIDE SEQUENCE [LARGE SCALE GENOMIC DNA]</scope>
    <source>
        <strain evidence="2 3">ATCC 19109</strain>
    </source>
</reference>
<dbReference type="AlphaFoldDB" id="F9TDI7"/>
<geneLocation type="plasmid" evidence="1 4">
    <name>p123</name>
</geneLocation>
<reference evidence="1 4" key="3">
    <citation type="submission" date="2014-08" db="EMBL/GenBank/DDBJ databases">
        <title>First Complete Genome Sequence of the Shellfish Pathogen Vibrio tubiashii.</title>
        <authorList>
            <person name="Richards G.P."/>
            <person name="Needleman D.S."/>
            <person name="Watson M.A."/>
            <person name="Bono J.L."/>
        </authorList>
    </citation>
    <scope>NUCLEOTIDE SEQUENCE [LARGE SCALE GENOMIC DNA]</scope>
    <source>
        <strain evidence="1 4">ATCC 19109</strain>
        <plasmid evidence="1">p123</plasmid>
        <plasmid evidence="4">Plasmid p123</plasmid>
    </source>
</reference>
<dbReference type="Proteomes" id="UP000030071">
    <property type="component" value="Plasmid p123"/>
</dbReference>
<organism evidence="1 4">
    <name type="scientific">Vibrio tubiashii ATCC 19109</name>
    <dbReference type="NCBI Taxonomy" id="1051646"/>
    <lineage>
        <taxon>Bacteria</taxon>
        <taxon>Pseudomonadati</taxon>
        <taxon>Pseudomonadota</taxon>
        <taxon>Gammaproteobacteria</taxon>
        <taxon>Vibrionales</taxon>
        <taxon>Vibrionaceae</taxon>
        <taxon>Vibrio</taxon>
        <taxon>Vibrio oreintalis group</taxon>
    </lineage>
</organism>
<keyword evidence="3" id="KW-1185">Reference proteome</keyword>
<evidence type="ECO:0000313" key="2">
    <source>
        <dbReference type="EMBL" id="EGU46818.1"/>
    </source>
</evidence>
<dbReference type="RefSeq" id="WP_004748836.1">
    <property type="nucleotide sequence ID" value="NZ_AFWI01000216.1"/>
</dbReference>
<proteinExistence type="predicted"/>
<dbReference type="HOGENOM" id="CLU_2792977_0_0_6"/>
<dbReference type="GeneID" id="23447974"/>
<gene>
    <name evidence="1" type="ORF">IX91_24945</name>
    <name evidence="2" type="ORF">VITU9109_10512</name>
</gene>
<evidence type="ECO:0000313" key="1">
    <source>
        <dbReference type="EMBL" id="AIW17318.1"/>
    </source>
</evidence>
<keyword evidence="1" id="KW-0614">Plasmid</keyword>
<sequence>MDLFPDLETTIPRTLSELIEARDKKGVVDLLRTLPRDQFDETVWKAGLSTIGHHHGRPAMIDHIMRQL</sequence>
<reference evidence="2" key="1">
    <citation type="submission" date="2011-08" db="EMBL/GenBank/DDBJ databases">
        <authorList>
            <person name="Hoffman M."/>
            <person name="Strain E.A."/>
            <person name="Brown E."/>
            <person name="Allard M.W."/>
        </authorList>
    </citation>
    <scope>NUCLEOTIDE SEQUENCE</scope>
    <source>
        <strain evidence="2">ATCC 19109</strain>
    </source>
</reference>
<dbReference type="PATRIC" id="fig|1051646.9.peg.4704"/>